<feature type="domain" description="Endonuclease/exonuclease/phosphatase" evidence="1">
    <location>
        <begin position="29"/>
        <end position="184"/>
    </location>
</feature>
<dbReference type="OrthoDB" id="418748at2759"/>
<dbReference type="InterPro" id="IPR036691">
    <property type="entry name" value="Endo/exonu/phosph_ase_sf"/>
</dbReference>
<dbReference type="Gene3D" id="3.60.10.10">
    <property type="entry name" value="Endonuclease/exonuclease/phosphatase"/>
    <property type="match status" value="1"/>
</dbReference>
<accession>A0A3P7YJ50</accession>
<evidence type="ECO:0000313" key="2">
    <source>
        <dbReference type="EMBL" id="VDO64713.1"/>
    </source>
</evidence>
<sequence length="401" mass="43882">MRGSLMRGRHRGATELVRKSRNVSRTRVATLNVGTLTGRSCELVEALERRRVDFCAVQETRWSCSKSRDIGRGFKAVLCGSPRTTSGVGIIVSERFRDSIVSVERYDDRLMKIVVAAKERLYHFFSAYAPQSGCSDQAKEEFWSLLDEKTAEVPSKDVIIVAGDLNGHVGAAKDGYSCHGGFGYGSRNADGERILEYAESHNLTIVNTVFRKRDSHLISYYSGSSKSQIDFVLVKDRDRSIVTDAKIVLYETVAPTASTADLHPKDRPCEAEADRAMRYPRKMDRAIVVGGAGVCIRNLSKIRTSPGRLVRRCRIASWNVFCIEPPDMPPFPDESAGGQAATKTLENDLKARPVVADRLLSVAKPMPTIADDVAVPSTSVTPRAAPAAAGADCVDIALLLS</sequence>
<dbReference type="EMBL" id="UZAH01025478">
    <property type="protein sequence ID" value="VDO64713.1"/>
    <property type="molecule type" value="Genomic_DNA"/>
</dbReference>
<organism evidence="3 4">
    <name type="scientific">Heligmosomoides polygyrus</name>
    <name type="common">Parasitic roundworm</name>
    <dbReference type="NCBI Taxonomy" id="6339"/>
    <lineage>
        <taxon>Eukaryota</taxon>
        <taxon>Metazoa</taxon>
        <taxon>Ecdysozoa</taxon>
        <taxon>Nematoda</taxon>
        <taxon>Chromadorea</taxon>
        <taxon>Rhabditida</taxon>
        <taxon>Rhabditina</taxon>
        <taxon>Rhabditomorpha</taxon>
        <taxon>Strongyloidea</taxon>
        <taxon>Heligmosomidae</taxon>
        <taxon>Heligmosomoides</taxon>
    </lineage>
</organism>
<evidence type="ECO:0000313" key="3">
    <source>
        <dbReference type="Proteomes" id="UP000050761"/>
    </source>
</evidence>
<dbReference type="InterPro" id="IPR027124">
    <property type="entry name" value="Swc5/CFDP1/2"/>
</dbReference>
<dbReference type="CDD" id="cd09076">
    <property type="entry name" value="L1-EN"/>
    <property type="match status" value="1"/>
</dbReference>
<dbReference type="Pfam" id="PF03372">
    <property type="entry name" value="Exo_endo_phos"/>
    <property type="match status" value="1"/>
</dbReference>
<evidence type="ECO:0000313" key="4">
    <source>
        <dbReference type="WBParaSite" id="HPBE_0000548101-mRNA-1"/>
    </source>
</evidence>
<evidence type="ECO:0000259" key="1">
    <source>
        <dbReference type="Pfam" id="PF03372"/>
    </source>
</evidence>
<gene>
    <name evidence="2" type="ORF">HPBE_LOCUS5482</name>
</gene>
<dbReference type="GO" id="GO:0003824">
    <property type="term" value="F:catalytic activity"/>
    <property type="evidence" value="ECO:0007669"/>
    <property type="project" value="InterPro"/>
</dbReference>
<reference evidence="2 3" key="1">
    <citation type="submission" date="2018-11" db="EMBL/GenBank/DDBJ databases">
        <authorList>
            <consortium name="Pathogen Informatics"/>
        </authorList>
    </citation>
    <scope>NUCLEOTIDE SEQUENCE [LARGE SCALE GENOMIC DNA]</scope>
</reference>
<keyword evidence="3" id="KW-1185">Reference proteome</keyword>
<reference evidence="4" key="2">
    <citation type="submission" date="2019-09" db="UniProtKB">
        <authorList>
            <consortium name="WormBaseParasite"/>
        </authorList>
    </citation>
    <scope>IDENTIFICATION</scope>
</reference>
<proteinExistence type="predicted"/>
<dbReference type="PANTHER" id="PTHR23227:SF67">
    <property type="entry name" value="CRANIOFACIAL DEVELOPMENT PROTEIN 2-LIKE"/>
    <property type="match status" value="1"/>
</dbReference>
<dbReference type="InterPro" id="IPR005135">
    <property type="entry name" value="Endo/exonuclease/phosphatase"/>
</dbReference>
<name>A0A183FFX4_HELPZ</name>
<accession>A0A183FFX4</accession>
<dbReference type="Proteomes" id="UP000050761">
    <property type="component" value="Unassembled WGS sequence"/>
</dbReference>
<dbReference type="AlphaFoldDB" id="A0A183FFX4"/>
<dbReference type="WBParaSite" id="HPBE_0000548101-mRNA-1">
    <property type="protein sequence ID" value="HPBE_0000548101-mRNA-1"/>
    <property type="gene ID" value="HPBE_0000548101"/>
</dbReference>
<protein>
    <submittedName>
        <fullName evidence="4">Endo/exonuclease/phosphatase domain-containing protein</fullName>
    </submittedName>
</protein>
<dbReference type="PANTHER" id="PTHR23227">
    <property type="entry name" value="BUCENTAUR RELATED"/>
    <property type="match status" value="1"/>
</dbReference>
<dbReference type="SUPFAM" id="SSF56219">
    <property type="entry name" value="DNase I-like"/>
    <property type="match status" value="1"/>
</dbReference>